<dbReference type="PANTHER" id="PTHR30537:SF1">
    <property type="entry name" value="HTH-TYPE TRANSCRIPTIONAL REGULATOR PGRR"/>
    <property type="match status" value="1"/>
</dbReference>
<evidence type="ECO:0000259" key="6">
    <source>
        <dbReference type="PROSITE" id="PS50931"/>
    </source>
</evidence>
<dbReference type="EMBL" id="FMAI01000013">
    <property type="protein sequence ID" value="SCB48949.1"/>
    <property type="molecule type" value="Genomic_DNA"/>
</dbReference>
<dbReference type="Proteomes" id="UP000199184">
    <property type="component" value="Unassembled WGS sequence"/>
</dbReference>
<dbReference type="InterPro" id="IPR005119">
    <property type="entry name" value="LysR_subst-bd"/>
</dbReference>
<comment type="function">
    <text evidence="1">NodD regulates the expression of the nodABCFE genes which encode other nodulation proteins. NodD is also a negative regulator of its own expression. Binds flavonoids as inducers.</text>
</comment>
<proteinExistence type="inferred from homology"/>
<protein>
    <submittedName>
        <fullName evidence="7">DNA-binding transcriptional regulator, LysR family</fullName>
    </submittedName>
</protein>
<gene>
    <name evidence="7" type="ORF">GA0061098_1013133</name>
</gene>
<dbReference type="CDD" id="cd08474">
    <property type="entry name" value="PBP2_CrgA_like_5"/>
    <property type="match status" value="1"/>
</dbReference>
<keyword evidence="8" id="KW-1185">Reference proteome</keyword>
<dbReference type="FunFam" id="1.10.10.10:FF:000001">
    <property type="entry name" value="LysR family transcriptional regulator"/>
    <property type="match status" value="1"/>
</dbReference>
<dbReference type="Pfam" id="PF00126">
    <property type="entry name" value="HTH_1"/>
    <property type="match status" value="1"/>
</dbReference>
<evidence type="ECO:0000313" key="8">
    <source>
        <dbReference type="Proteomes" id="UP000199184"/>
    </source>
</evidence>
<evidence type="ECO:0000256" key="3">
    <source>
        <dbReference type="ARBA" id="ARBA00023015"/>
    </source>
</evidence>
<name>A0A1C3X9S6_9BRAD</name>
<dbReference type="AlphaFoldDB" id="A0A1C3X9S6"/>
<dbReference type="Gene3D" id="1.10.10.10">
    <property type="entry name" value="Winged helix-like DNA-binding domain superfamily/Winged helix DNA-binding domain"/>
    <property type="match status" value="1"/>
</dbReference>
<dbReference type="PANTHER" id="PTHR30537">
    <property type="entry name" value="HTH-TYPE TRANSCRIPTIONAL REGULATOR"/>
    <property type="match status" value="1"/>
</dbReference>
<dbReference type="GO" id="GO:0003700">
    <property type="term" value="F:DNA-binding transcription factor activity"/>
    <property type="evidence" value="ECO:0007669"/>
    <property type="project" value="InterPro"/>
</dbReference>
<dbReference type="InterPro" id="IPR058163">
    <property type="entry name" value="LysR-type_TF_proteobact-type"/>
</dbReference>
<keyword evidence="5" id="KW-0804">Transcription</keyword>
<keyword evidence="4 7" id="KW-0238">DNA-binding</keyword>
<evidence type="ECO:0000256" key="4">
    <source>
        <dbReference type="ARBA" id="ARBA00023125"/>
    </source>
</evidence>
<sequence length="311" mass="34353">MPCSHYRTMTEPDLRDLDVFVAVARTRNFRRAAVEIRVSVSSLSQRLRDLEERLGVRLMNRTTRSVALTEAGELLLSRVAPALRDVGDALAEVRGLREVASGRLRINAPPPAVDLVLAPMVGPFLAAHPQVDLDVVSESGFVDIVSGGYDAGVRYGEHLAQDMVAIPLSGPQHYVVVASPDYVARRGEPKHPKDLLDHDCIRARYSSGVMHDWEFEKAGQIVKVDPPAKLISTNMNLAMQAALAGAGIWASLDGYVGEALKSGALVSLMEDWCEPFPGPFLYYPSRRQTPPALRAFIDFVADWRKRETRRQ</sequence>
<accession>A0A1C3X9S6</accession>
<feature type="domain" description="HTH lysR-type" evidence="6">
    <location>
        <begin position="12"/>
        <end position="69"/>
    </location>
</feature>
<keyword evidence="3" id="KW-0805">Transcription regulation</keyword>
<reference evidence="8" key="1">
    <citation type="submission" date="2016-08" db="EMBL/GenBank/DDBJ databases">
        <authorList>
            <person name="Varghese N."/>
            <person name="Submissions Spin"/>
        </authorList>
    </citation>
    <scope>NUCLEOTIDE SEQUENCE [LARGE SCALE GENOMIC DNA]</scope>
    <source>
        <strain evidence="8">ERR11</strain>
    </source>
</reference>
<comment type="similarity">
    <text evidence="2">Belongs to the LysR transcriptional regulatory family.</text>
</comment>
<evidence type="ECO:0000256" key="5">
    <source>
        <dbReference type="ARBA" id="ARBA00023163"/>
    </source>
</evidence>
<dbReference type="InterPro" id="IPR036388">
    <property type="entry name" value="WH-like_DNA-bd_sf"/>
</dbReference>
<dbReference type="PROSITE" id="PS50931">
    <property type="entry name" value="HTH_LYSR"/>
    <property type="match status" value="1"/>
</dbReference>
<dbReference type="InterPro" id="IPR036390">
    <property type="entry name" value="WH_DNA-bd_sf"/>
</dbReference>
<dbReference type="SUPFAM" id="SSF46785">
    <property type="entry name" value="Winged helix' DNA-binding domain"/>
    <property type="match status" value="1"/>
</dbReference>
<dbReference type="SUPFAM" id="SSF53850">
    <property type="entry name" value="Periplasmic binding protein-like II"/>
    <property type="match status" value="1"/>
</dbReference>
<dbReference type="GO" id="GO:0006351">
    <property type="term" value="P:DNA-templated transcription"/>
    <property type="evidence" value="ECO:0007669"/>
    <property type="project" value="TreeGrafter"/>
</dbReference>
<dbReference type="InterPro" id="IPR000847">
    <property type="entry name" value="LysR_HTH_N"/>
</dbReference>
<dbReference type="GO" id="GO:0043565">
    <property type="term" value="F:sequence-specific DNA binding"/>
    <property type="evidence" value="ECO:0007669"/>
    <property type="project" value="TreeGrafter"/>
</dbReference>
<evidence type="ECO:0000256" key="2">
    <source>
        <dbReference type="ARBA" id="ARBA00009437"/>
    </source>
</evidence>
<organism evidence="7 8">
    <name type="scientific">Bradyrhizobium shewense</name>
    <dbReference type="NCBI Taxonomy" id="1761772"/>
    <lineage>
        <taxon>Bacteria</taxon>
        <taxon>Pseudomonadati</taxon>
        <taxon>Pseudomonadota</taxon>
        <taxon>Alphaproteobacteria</taxon>
        <taxon>Hyphomicrobiales</taxon>
        <taxon>Nitrobacteraceae</taxon>
        <taxon>Bradyrhizobium</taxon>
    </lineage>
</organism>
<dbReference type="Gene3D" id="3.40.190.290">
    <property type="match status" value="1"/>
</dbReference>
<evidence type="ECO:0000313" key="7">
    <source>
        <dbReference type="EMBL" id="SCB48949.1"/>
    </source>
</evidence>
<evidence type="ECO:0000256" key="1">
    <source>
        <dbReference type="ARBA" id="ARBA00003502"/>
    </source>
</evidence>
<dbReference type="Pfam" id="PF03466">
    <property type="entry name" value="LysR_substrate"/>
    <property type="match status" value="1"/>
</dbReference>